<comment type="caution">
    <text evidence="3">The sequence shown here is derived from an EMBL/GenBank/DDBJ whole genome shotgun (WGS) entry which is preliminary data.</text>
</comment>
<dbReference type="EMBL" id="VFMN01000001">
    <property type="protein sequence ID" value="TQJ09435.1"/>
    <property type="molecule type" value="Genomic_DNA"/>
</dbReference>
<dbReference type="Gene3D" id="3.40.50.410">
    <property type="entry name" value="von Willebrand factor, type A domain"/>
    <property type="match status" value="1"/>
</dbReference>
<organism evidence="3 4">
    <name type="scientific">Lapillicoccus jejuensis</name>
    <dbReference type="NCBI Taxonomy" id="402171"/>
    <lineage>
        <taxon>Bacteria</taxon>
        <taxon>Bacillati</taxon>
        <taxon>Actinomycetota</taxon>
        <taxon>Actinomycetes</taxon>
        <taxon>Micrococcales</taxon>
        <taxon>Intrasporangiaceae</taxon>
        <taxon>Lapillicoccus</taxon>
    </lineage>
</organism>
<evidence type="ECO:0000256" key="1">
    <source>
        <dbReference type="SAM" id="Phobius"/>
    </source>
</evidence>
<keyword evidence="1" id="KW-0812">Transmembrane</keyword>
<gene>
    <name evidence="3" type="ORF">FB458_2547</name>
</gene>
<evidence type="ECO:0000313" key="4">
    <source>
        <dbReference type="Proteomes" id="UP000317893"/>
    </source>
</evidence>
<dbReference type="OrthoDB" id="845740at2"/>
<keyword evidence="1" id="KW-1133">Transmembrane helix</keyword>
<name>A0A542E299_9MICO</name>
<accession>A0A542E299</accession>
<dbReference type="AlphaFoldDB" id="A0A542E299"/>
<dbReference type="InterPro" id="IPR002881">
    <property type="entry name" value="DUF58"/>
</dbReference>
<feature type="domain" description="DUF58" evidence="2">
    <location>
        <begin position="192"/>
        <end position="368"/>
    </location>
</feature>
<evidence type="ECO:0000259" key="2">
    <source>
        <dbReference type="Pfam" id="PF01882"/>
    </source>
</evidence>
<proteinExistence type="predicted"/>
<dbReference type="InterPro" id="IPR036465">
    <property type="entry name" value="vWFA_dom_sf"/>
</dbReference>
<feature type="transmembrane region" description="Helical" evidence="1">
    <location>
        <begin position="27"/>
        <end position="46"/>
    </location>
</feature>
<protein>
    <submittedName>
        <fullName evidence="3">Uncharacterized protein (DUF58 family)</fullName>
    </submittedName>
</protein>
<keyword evidence="4" id="KW-1185">Reference proteome</keyword>
<keyword evidence="1" id="KW-0472">Membrane</keyword>
<dbReference type="PANTHER" id="PTHR33608:SF3">
    <property type="entry name" value="SLR2013 PROTEIN"/>
    <property type="match status" value="1"/>
</dbReference>
<dbReference type="PANTHER" id="PTHR33608">
    <property type="entry name" value="BLL2464 PROTEIN"/>
    <property type="match status" value="1"/>
</dbReference>
<dbReference type="RefSeq" id="WP_141848805.1">
    <property type="nucleotide sequence ID" value="NZ_BAAAPR010000014.1"/>
</dbReference>
<evidence type="ECO:0000313" key="3">
    <source>
        <dbReference type="EMBL" id="TQJ09435.1"/>
    </source>
</evidence>
<dbReference type="Pfam" id="PF01882">
    <property type="entry name" value="DUF58"/>
    <property type="match status" value="1"/>
</dbReference>
<dbReference type="Proteomes" id="UP000317893">
    <property type="component" value="Unassembled WGS sequence"/>
</dbReference>
<reference evidence="3 4" key="1">
    <citation type="submission" date="2019-06" db="EMBL/GenBank/DDBJ databases">
        <title>Sequencing the genomes of 1000 actinobacteria strains.</title>
        <authorList>
            <person name="Klenk H.-P."/>
        </authorList>
    </citation>
    <scope>NUCLEOTIDE SEQUENCE [LARGE SCALE GENOMIC DNA]</scope>
    <source>
        <strain evidence="3 4">DSM 18607</strain>
    </source>
</reference>
<sequence>MALSWRVPALLLLGLVAVVVQPTREVVLLWVAGVVVLTLLDVVLAVSPRRLLVEREADAQVRLGDSGTSTLLLTNPGRRTLRALVRDAWQPSAGAAGDRHRLVLKGGERRRLTTTLTPTRRGDRLADRVTVRSFGPLRLGARQRSLDVGGAVRALPPFHSRKHLPSRLAALRQLDGRSAVRVRGQGTEFDSLRDYVEGDDVRSIDWRATARRRHAVVRTWQPERDRRVILVLDTSRTSAARIEDQPRLDAAMDAALLLAALASRAGDRVDLVAGDRWVRARVGSANRTTLLADLVQAMAPLEPALLEASWPTLASAVADTSRRRALVVLLTALEPSVVETSLLPTLATMTAHHRVVVASVGDPALAEMAGRRSTTAEVYDAAAAERTLALRERTAATLGRLGVTVLEADPEHLPPRLADHYLLLKSQGLL</sequence>